<name>A0A346A2V0_9HYPH</name>
<dbReference type="OrthoDB" id="8232984at2"/>
<dbReference type="SUPFAM" id="SSF51182">
    <property type="entry name" value="RmlC-like cupins"/>
    <property type="match status" value="1"/>
</dbReference>
<proteinExistence type="predicted"/>
<protein>
    <recommendedName>
        <fullName evidence="3">Cupin domain-containing protein</fullName>
    </recommendedName>
</protein>
<keyword evidence="2" id="KW-1185">Reference proteome</keyword>
<dbReference type="InterPro" id="IPR011051">
    <property type="entry name" value="RmlC_Cupin_sf"/>
</dbReference>
<evidence type="ECO:0008006" key="3">
    <source>
        <dbReference type="Google" id="ProtNLM"/>
    </source>
</evidence>
<accession>A0A346A2V0</accession>
<gene>
    <name evidence="1" type="ORF">DW352_25000</name>
</gene>
<dbReference type="Proteomes" id="UP000254889">
    <property type="component" value="Chromosome"/>
</dbReference>
<dbReference type="KEGG" id="ptaw:DW352_25000"/>
<reference evidence="1 2" key="1">
    <citation type="submission" date="2018-07" db="EMBL/GenBank/DDBJ databases">
        <authorList>
            <person name="Quirk P.G."/>
            <person name="Krulwich T.A."/>
        </authorList>
    </citation>
    <scope>NUCLEOTIDE SEQUENCE [LARGE SCALE GENOMIC DNA]</scope>
    <source>
        <strain evidence="1 2">CC-BB4</strain>
    </source>
</reference>
<evidence type="ECO:0000313" key="1">
    <source>
        <dbReference type="EMBL" id="AXK83497.1"/>
    </source>
</evidence>
<dbReference type="EMBL" id="CP031417">
    <property type="protein sequence ID" value="AXK83497.1"/>
    <property type="molecule type" value="Genomic_DNA"/>
</dbReference>
<evidence type="ECO:0000313" key="2">
    <source>
        <dbReference type="Proteomes" id="UP000254889"/>
    </source>
</evidence>
<dbReference type="RefSeq" id="WP_115693876.1">
    <property type="nucleotide sequence ID" value="NZ_CP031417.1"/>
</dbReference>
<dbReference type="AlphaFoldDB" id="A0A346A2V0"/>
<organism evidence="1 2">
    <name type="scientific">Pseudolabrys taiwanensis</name>
    <dbReference type="NCBI Taxonomy" id="331696"/>
    <lineage>
        <taxon>Bacteria</taxon>
        <taxon>Pseudomonadati</taxon>
        <taxon>Pseudomonadota</taxon>
        <taxon>Alphaproteobacteria</taxon>
        <taxon>Hyphomicrobiales</taxon>
        <taxon>Xanthobacteraceae</taxon>
        <taxon>Pseudolabrys</taxon>
    </lineage>
</organism>
<sequence>MHPVLRLYEDVLSSAENVEFRLPPLPRFVFVVQGTATIDGNVLGAGKAWHGEDTVTIKPGAEGVTCWRWELARGDQGSTTANAPGMATHEKLSAFLETLPKGELLMRGDSVAFPPGGCAYTHRHQGPGIRCLIEGGIRIDTHGRSTSYGPGGAWHESGTDPVFAQAAQDRPSRFIRVMVLPRALVGKSSIEYVNEEDKAKPKAQQYEIFADAPISFGLKK</sequence>